<evidence type="ECO:0000256" key="3">
    <source>
        <dbReference type="ARBA" id="ARBA00022763"/>
    </source>
</evidence>
<accession>A0ABU9WZK5</accession>
<evidence type="ECO:0000256" key="7">
    <source>
        <dbReference type="ARBA" id="ARBA00023239"/>
    </source>
</evidence>
<evidence type="ECO:0000313" key="10">
    <source>
        <dbReference type="Proteomes" id="UP001422074"/>
    </source>
</evidence>
<keyword evidence="3" id="KW-0227">DNA damage</keyword>
<comment type="similarity">
    <text evidence="1 8">Belongs to the SOS response-associated peptidase family.</text>
</comment>
<dbReference type="InterPro" id="IPR003738">
    <property type="entry name" value="SRAP"/>
</dbReference>
<keyword evidence="5" id="KW-0190">Covalent protein-DNA linkage</keyword>
<keyword evidence="4 8" id="KW-0378">Hydrolase</keyword>
<keyword evidence="10" id="KW-1185">Reference proteome</keyword>
<keyword evidence="7" id="KW-0456">Lyase</keyword>
<dbReference type="RefSeq" id="WP_345884797.1">
    <property type="nucleotide sequence ID" value="NZ_JBDFRB010000006.1"/>
</dbReference>
<organism evidence="9 10">
    <name type="scientific">Sinomonas halotolerans</name>
    <dbReference type="NCBI Taxonomy" id="1644133"/>
    <lineage>
        <taxon>Bacteria</taxon>
        <taxon>Bacillati</taxon>
        <taxon>Actinomycetota</taxon>
        <taxon>Actinomycetes</taxon>
        <taxon>Micrococcales</taxon>
        <taxon>Micrococcaceae</taxon>
        <taxon>Sinomonas</taxon>
    </lineage>
</organism>
<dbReference type="InterPro" id="IPR036590">
    <property type="entry name" value="SRAP-like"/>
</dbReference>
<dbReference type="PANTHER" id="PTHR13604">
    <property type="entry name" value="DC12-RELATED"/>
    <property type="match status" value="1"/>
</dbReference>
<proteinExistence type="inferred from homology"/>
<evidence type="ECO:0000313" key="9">
    <source>
        <dbReference type="EMBL" id="MEN2744633.1"/>
    </source>
</evidence>
<dbReference type="Gene3D" id="3.90.1680.10">
    <property type="entry name" value="SOS response associated peptidase-like"/>
    <property type="match status" value="1"/>
</dbReference>
<dbReference type="Pfam" id="PF02586">
    <property type="entry name" value="SRAP"/>
    <property type="match status" value="1"/>
</dbReference>
<evidence type="ECO:0000256" key="2">
    <source>
        <dbReference type="ARBA" id="ARBA00022670"/>
    </source>
</evidence>
<keyword evidence="6" id="KW-0238">DNA-binding</keyword>
<reference evidence="9 10" key="1">
    <citation type="submission" date="2024-05" db="EMBL/GenBank/DDBJ databases">
        <title>Sinomonas sp. nov., isolated from a waste landfill.</title>
        <authorList>
            <person name="Zhao Y."/>
        </authorList>
    </citation>
    <scope>NUCLEOTIDE SEQUENCE [LARGE SCALE GENOMIC DNA]</scope>
    <source>
        <strain evidence="9 10">CCTCC AB2014300</strain>
    </source>
</reference>
<protein>
    <recommendedName>
        <fullName evidence="8">Abasic site processing protein</fullName>
        <ecNumber evidence="8">3.4.-.-</ecNumber>
    </recommendedName>
</protein>
<dbReference type="Proteomes" id="UP001422074">
    <property type="component" value="Unassembled WGS sequence"/>
</dbReference>
<gene>
    <name evidence="9" type="ORF">ABCQ75_08760</name>
</gene>
<evidence type="ECO:0000256" key="1">
    <source>
        <dbReference type="ARBA" id="ARBA00008136"/>
    </source>
</evidence>
<name>A0ABU9WZK5_9MICC</name>
<dbReference type="SUPFAM" id="SSF143081">
    <property type="entry name" value="BB1717-like"/>
    <property type="match status" value="1"/>
</dbReference>
<sequence length="115" mass="12663">MCGRYVMAQTVGDLVAEFEVDETYIEDLAPSYNVAPTDPVPIVLDRRDKETGELSRKLVGARWGLVPPWAKDSKGGARLINARRETVTEKPSFRKAAASKRALVPAYPVVKMGCL</sequence>
<dbReference type="PANTHER" id="PTHR13604:SF0">
    <property type="entry name" value="ABASIC SITE PROCESSING PROTEIN HMCES"/>
    <property type="match status" value="1"/>
</dbReference>
<evidence type="ECO:0000256" key="6">
    <source>
        <dbReference type="ARBA" id="ARBA00023125"/>
    </source>
</evidence>
<dbReference type="EMBL" id="JBDFRB010000006">
    <property type="protein sequence ID" value="MEN2744633.1"/>
    <property type="molecule type" value="Genomic_DNA"/>
</dbReference>
<comment type="caution">
    <text evidence="9">The sequence shown here is derived from an EMBL/GenBank/DDBJ whole genome shotgun (WGS) entry which is preliminary data.</text>
</comment>
<evidence type="ECO:0000256" key="5">
    <source>
        <dbReference type="ARBA" id="ARBA00023124"/>
    </source>
</evidence>
<keyword evidence="2 8" id="KW-0645">Protease</keyword>
<evidence type="ECO:0000256" key="4">
    <source>
        <dbReference type="ARBA" id="ARBA00022801"/>
    </source>
</evidence>
<dbReference type="EC" id="3.4.-.-" evidence="8"/>
<evidence type="ECO:0000256" key="8">
    <source>
        <dbReference type="RuleBase" id="RU364100"/>
    </source>
</evidence>